<sequence length="873" mass="95821">MASGDYKETGNELSEHLQMDHELLSQNQYPAGSNFKSKSLPTLNDSGQHSKALLTKSLQQQVSITEEKSTEFIQLPQRINLNQPLPESPTRTNVNYSPSRSSVVGMSLSFNTETQVSKPRRKNASRLPLMRLPTRKYMSVILEDSRSFLCCMCYLTFIQSLMVSGYLSSVITTIEKRYSLRSSESGLLVSCFDIGSLLVVVFISYFGGRGQRPRWLAVGAVFIAVGAALFSLPHFISPPYQILEVNSSRGNEGLCMNHNGSGKDFLDLSSCPRDQEGNEHNLYVALFIIAQILVGMGSTPIYTLGPTYLDDNVKKENASLYLAVMYVMGALGPAAGYLLGGVLIGFYVDPKTVVNIDQSDPRFIGNWWSGFLLCSVAMLLVIFPMFTFPKKLPPRNKKKKKRKKISLDNVSSDDEITKEKTNSKSQTVTSSMGFGKDIKELPKAAVRILSNVTFLFVSLSYTAESAIVTAFITFIPKFIESQFGIPASSASIYTGVIIVPSAGVGIVLGGYIIKKLKLGARESAKLAMICSGVSLLCFSTLFIVGCESINLGGINIPYTTGPTLTMTHRNLTGGCNVNCGCKIHEYAPVCGSDGITYFNPCLAGCSSVGNDSKGIRNYADCACVQSRQVITPSSNGQGNQLQLVIVKTYLNENGYAVSGKCDRTCSTLIPFLIFLFIVTLITACAQPSAIIVTLRSVEEQERPFALGMQFVLLRTLAYIPTPIYFGAVIDTTCMLWQQDCGVHGSCWEYDVTSFRFVYFGLAASLKFIGFIFIFLTWYSIKYKEERLERWLKHLSPMDTVSDLICHAGGHKGHARTRSCPVNIPRNEPPIIPILNRGLSSQSCPGNSLKSLKAITPPAPRPPTRSLEQVSARI</sequence>
<dbReference type="RefSeq" id="XP_036822360.1">
    <property type="nucleotide sequence ID" value="XM_036966465.1"/>
</dbReference>
<evidence type="ECO:0000256" key="3">
    <source>
        <dbReference type="ARBA" id="ARBA00022475"/>
    </source>
</evidence>
<keyword evidence="13" id="KW-1185">Reference proteome</keyword>
<comment type="subcellular location">
    <subcellularLocation>
        <location evidence="1 8">Cell membrane</location>
        <topology evidence="1 8">Multi-pass membrane protein</topology>
    </subcellularLocation>
</comment>
<dbReference type="InterPro" id="IPR020846">
    <property type="entry name" value="MFS_dom"/>
</dbReference>
<reference evidence="12" key="1">
    <citation type="submission" date="2020-07" db="EMBL/GenBank/DDBJ databases">
        <title>A long reads based de novo assembly of the rainbow trout Arlee double haploid line genome.</title>
        <authorList>
            <person name="Gao G."/>
            <person name="Palti Y."/>
        </authorList>
    </citation>
    <scope>NUCLEOTIDE SEQUENCE [LARGE SCALE GENOMIC DNA]</scope>
</reference>
<evidence type="ECO:0000259" key="10">
    <source>
        <dbReference type="PROSITE" id="PS50850"/>
    </source>
</evidence>
<keyword evidence="4 8" id="KW-0812">Transmembrane</keyword>
<dbReference type="GO" id="GO:0015347">
    <property type="term" value="F:sodium-independent organic anion transmembrane transporter activity"/>
    <property type="evidence" value="ECO:0007669"/>
    <property type="project" value="TreeGrafter"/>
</dbReference>
<keyword evidence="3" id="KW-1003">Cell membrane</keyword>
<dbReference type="Gene3D" id="3.30.60.30">
    <property type="match status" value="1"/>
</dbReference>
<keyword evidence="8" id="KW-0406">Ion transport</keyword>
<feature type="domain" description="Major facilitator superfamily (MFS) profile" evidence="10">
    <location>
        <begin position="148"/>
        <end position="781"/>
    </location>
</feature>
<dbReference type="GO" id="GO:0006811">
    <property type="term" value="P:monoatomic ion transport"/>
    <property type="evidence" value="ECO:0007669"/>
    <property type="project" value="UniProtKB-KW"/>
</dbReference>
<reference evidence="12" key="2">
    <citation type="submission" date="2025-08" db="UniProtKB">
        <authorList>
            <consortium name="Ensembl"/>
        </authorList>
    </citation>
    <scope>IDENTIFICATION</scope>
</reference>
<evidence type="ECO:0000313" key="12">
    <source>
        <dbReference type="Ensembl" id="ENSOMYP00000075270.2"/>
    </source>
</evidence>
<dbReference type="GeneTree" id="ENSGT01150000286985"/>
<keyword evidence="8" id="KW-0813">Transport</keyword>
<dbReference type="PROSITE" id="PS51465">
    <property type="entry name" value="KAZAL_2"/>
    <property type="match status" value="1"/>
</dbReference>
<dbReference type="InterPro" id="IPR036259">
    <property type="entry name" value="MFS_trans_sf"/>
</dbReference>
<proteinExistence type="inferred from homology"/>
<evidence type="ECO:0000256" key="8">
    <source>
        <dbReference type="RuleBase" id="RU362056"/>
    </source>
</evidence>
<dbReference type="RefSeq" id="XP_036822361.1">
    <property type="nucleotide sequence ID" value="XM_036966466.1"/>
</dbReference>
<evidence type="ECO:0000256" key="5">
    <source>
        <dbReference type="ARBA" id="ARBA00022989"/>
    </source>
</evidence>
<evidence type="ECO:0000259" key="11">
    <source>
        <dbReference type="PROSITE" id="PS51465"/>
    </source>
</evidence>
<dbReference type="Pfam" id="PF03137">
    <property type="entry name" value="OATP"/>
    <property type="match status" value="1"/>
</dbReference>
<dbReference type="KEGG" id="omy:110508185"/>
<dbReference type="InterPro" id="IPR002350">
    <property type="entry name" value="Kazal_dom"/>
</dbReference>
<comment type="similarity">
    <text evidence="2 8">Belongs to the organo anion transporter (TC 2.A.60) family.</text>
</comment>
<dbReference type="FunFam" id="3.30.60.30:FF:000010">
    <property type="entry name" value="Solute carrier organic anion transporter family member"/>
    <property type="match status" value="1"/>
</dbReference>
<dbReference type="GO" id="GO:0043252">
    <property type="term" value="P:sodium-independent organic anion transport"/>
    <property type="evidence" value="ECO:0007669"/>
    <property type="project" value="TreeGrafter"/>
</dbReference>
<dbReference type="AlphaFoldDB" id="A0A8C7T4C7"/>
<organism evidence="12 13">
    <name type="scientific">Oncorhynchus mykiss</name>
    <name type="common">Rainbow trout</name>
    <name type="synonym">Salmo gairdneri</name>
    <dbReference type="NCBI Taxonomy" id="8022"/>
    <lineage>
        <taxon>Eukaryota</taxon>
        <taxon>Metazoa</taxon>
        <taxon>Chordata</taxon>
        <taxon>Craniata</taxon>
        <taxon>Vertebrata</taxon>
        <taxon>Euteleostomi</taxon>
        <taxon>Actinopterygii</taxon>
        <taxon>Neopterygii</taxon>
        <taxon>Teleostei</taxon>
        <taxon>Protacanthopterygii</taxon>
        <taxon>Salmoniformes</taxon>
        <taxon>Salmonidae</taxon>
        <taxon>Salmoninae</taxon>
        <taxon>Oncorhynchus</taxon>
    </lineage>
</organism>
<feature type="transmembrane region" description="Helical" evidence="8">
    <location>
        <begin position="282"/>
        <end position="302"/>
    </location>
</feature>
<dbReference type="SUPFAM" id="SSF103473">
    <property type="entry name" value="MFS general substrate transporter"/>
    <property type="match status" value="2"/>
</dbReference>
<feature type="transmembrane region" description="Helical" evidence="8">
    <location>
        <begin position="148"/>
        <end position="167"/>
    </location>
</feature>
<feature type="transmembrane region" description="Helical" evidence="8">
    <location>
        <begin position="715"/>
        <end position="737"/>
    </location>
</feature>
<feature type="region of interest" description="Disordered" evidence="9">
    <location>
        <begin position="851"/>
        <end position="873"/>
    </location>
</feature>
<keyword evidence="5 8" id="KW-1133">Transmembrane helix</keyword>
<feature type="transmembrane region" description="Helical" evidence="8">
    <location>
        <begin position="525"/>
        <end position="545"/>
    </location>
</feature>
<evidence type="ECO:0000313" key="13">
    <source>
        <dbReference type="Proteomes" id="UP000694395"/>
    </source>
</evidence>
<dbReference type="GeneID" id="110508185"/>
<evidence type="ECO:0000256" key="7">
    <source>
        <dbReference type="ARBA" id="ARBA00023157"/>
    </source>
</evidence>
<reference evidence="12" key="3">
    <citation type="submission" date="2025-09" db="UniProtKB">
        <authorList>
            <consortium name="Ensembl"/>
        </authorList>
    </citation>
    <scope>IDENTIFICATION</scope>
</reference>
<dbReference type="InterPro" id="IPR004156">
    <property type="entry name" value="OATP"/>
</dbReference>
<name>A0A8C7T4C7_ONCMY</name>
<protein>
    <recommendedName>
        <fullName evidence="8">Solute carrier organic anion transporter family member</fullName>
    </recommendedName>
</protein>
<accession>A0A8C7T4C7</accession>
<feature type="transmembrane region" description="Helical" evidence="8">
    <location>
        <begin position="492"/>
        <end position="513"/>
    </location>
</feature>
<dbReference type="Proteomes" id="UP000694395">
    <property type="component" value="Chromosome 28"/>
</dbReference>
<dbReference type="SUPFAM" id="SSF100895">
    <property type="entry name" value="Kazal-type serine protease inhibitors"/>
    <property type="match status" value="1"/>
</dbReference>
<keyword evidence="7" id="KW-1015">Disulfide bond</keyword>
<feature type="transmembrane region" description="Helical" evidence="8">
    <location>
        <begin position="187"/>
        <end position="208"/>
    </location>
</feature>
<feature type="transmembrane region" description="Helical" evidence="8">
    <location>
        <begin position="215"/>
        <end position="236"/>
    </location>
</feature>
<dbReference type="CDD" id="cd17404">
    <property type="entry name" value="MFS_SLCO5_OATP5"/>
    <property type="match status" value="1"/>
</dbReference>
<dbReference type="PANTHER" id="PTHR11388">
    <property type="entry name" value="ORGANIC ANION TRANSPORTER"/>
    <property type="match status" value="1"/>
</dbReference>
<feature type="transmembrane region" description="Helical" evidence="8">
    <location>
        <begin position="757"/>
        <end position="780"/>
    </location>
</feature>
<feature type="transmembrane region" description="Helical" evidence="8">
    <location>
        <begin position="367"/>
        <end position="388"/>
    </location>
</feature>
<keyword evidence="6 8" id="KW-0472">Membrane</keyword>
<dbReference type="InterPro" id="IPR036058">
    <property type="entry name" value="Kazal_dom_sf"/>
</dbReference>
<evidence type="ECO:0000256" key="6">
    <source>
        <dbReference type="ARBA" id="ARBA00023136"/>
    </source>
</evidence>
<dbReference type="PANTHER" id="PTHR11388:SF142">
    <property type="entry name" value="SOLUTE CARRIER ORGANIC ANION TRANSPORTER FAMILY MEMBER 5A1"/>
    <property type="match status" value="1"/>
</dbReference>
<evidence type="ECO:0000256" key="9">
    <source>
        <dbReference type="SAM" id="MobiDB-lite"/>
    </source>
</evidence>
<evidence type="ECO:0000256" key="1">
    <source>
        <dbReference type="ARBA" id="ARBA00004651"/>
    </source>
</evidence>
<dbReference type="NCBIfam" id="TIGR00805">
    <property type="entry name" value="oat"/>
    <property type="match status" value="1"/>
</dbReference>
<dbReference type="Ensembl" id="ENSOMYT00000081938.2">
    <property type="protein sequence ID" value="ENSOMYP00000075270.2"/>
    <property type="gene ID" value="ENSOMYG00000034811.2"/>
</dbReference>
<dbReference type="PROSITE" id="PS50850">
    <property type="entry name" value="MFS"/>
    <property type="match status" value="1"/>
</dbReference>
<dbReference type="Pfam" id="PF07648">
    <property type="entry name" value="Kazal_2"/>
    <property type="match status" value="1"/>
</dbReference>
<feature type="domain" description="Kazal-like" evidence="11">
    <location>
        <begin position="569"/>
        <end position="625"/>
    </location>
</feature>
<feature type="transmembrane region" description="Helical" evidence="8">
    <location>
        <begin position="448"/>
        <end position="472"/>
    </location>
</feature>
<dbReference type="Gene3D" id="1.20.1250.20">
    <property type="entry name" value="MFS general substrate transporter like domains"/>
    <property type="match status" value="1"/>
</dbReference>
<dbReference type="GO" id="GO:0016323">
    <property type="term" value="C:basolateral plasma membrane"/>
    <property type="evidence" value="ECO:0007669"/>
    <property type="project" value="TreeGrafter"/>
</dbReference>
<feature type="transmembrane region" description="Helical" evidence="8">
    <location>
        <begin position="668"/>
        <end position="694"/>
    </location>
</feature>
<evidence type="ECO:0000256" key="2">
    <source>
        <dbReference type="ARBA" id="ARBA00009657"/>
    </source>
</evidence>
<dbReference type="OrthoDB" id="5062115at2759"/>
<feature type="transmembrane region" description="Helical" evidence="8">
    <location>
        <begin position="323"/>
        <end position="347"/>
    </location>
</feature>
<evidence type="ECO:0000256" key="4">
    <source>
        <dbReference type="ARBA" id="ARBA00022692"/>
    </source>
</evidence>